<evidence type="ECO:0000256" key="5">
    <source>
        <dbReference type="ARBA" id="ARBA00022725"/>
    </source>
</evidence>
<keyword evidence="5 10" id="KW-0552">Olfaction</keyword>
<dbReference type="PANTHER" id="PTHR21137">
    <property type="entry name" value="ODORANT RECEPTOR"/>
    <property type="match status" value="1"/>
</dbReference>
<keyword evidence="3 10" id="KW-0716">Sensory transduction</keyword>
<keyword evidence="7 10" id="KW-0472">Membrane</keyword>
<reference evidence="11" key="1">
    <citation type="journal article" date="2018" name="Ecol. Evol.">
        <title>A subset of chemosensory genes differs between two populations of a specialized leaf beetle after host plant shift.</title>
        <authorList>
            <person name="Wang D."/>
            <person name="Pentzold S."/>
            <person name="Kunert M."/>
            <person name="Groth M."/>
            <person name="Brandt W."/>
            <person name="Pasteels J.M."/>
            <person name="Boland W."/>
            <person name="Burse A."/>
        </authorList>
    </citation>
    <scope>NUCLEOTIDE SEQUENCE</scope>
</reference>
<comment type="caution">
    <text evidence="10">Lacks conserved residue(s) required for the propagation of feature annotation.</text>
</comment>
<feature type="transmembrane region" description="Helical" evidence="10">
    <location>
        <begin position="124"/>
        <end position="142"/>
    </location>
</feature>
<dbReference type="AlphaFoldDB" id="A0A310S603"/>
<organism evidence="11">
    <name type="scientific">Chrysomela lapponica</name>
    <name type="common">Leaf beetle</name>
    <dbReference type="NCBI Taxonomy" id="153811"/>
    <lineage>
        <taxon>Eukaryota</taxon>
        <taxon>Metazoa</taxon>
        <taxon>Ecdysozoa</taxon>
        <taxon>Arthropoda</taxon>
        <taxon>Hexapoda</taxon>
        <taxon>Insecta</taxon>
        <taxon>Pterygota</taxon>
        <taxon>Neoptera</taxon>
        <taxon>Endopterygota</taxon>
        <taxon>Coleoptera</taxon>
        <taxon>Polyphaga</taxon>
        <taxon>Cucujiformia</taxon>
        <taxon>Chrysomeloidea</taxon>
        <taxon>Chrysomelidae</taxon>
        <taxon>Chrysomelinae</taxon>
        <taxon>Chrysomelini</taxon>
        <taxon>Chrysomela</taxon>
    </lineage>
</organism>
<evidence type="ECO:0000256" key="6">
    <source>
        <dbReference type="ARBA" id="ARBA00022989"/>
    </source>
</evidence>
<comment type="similarity">
    <text evidence="10">Belongs to the insect chemoreceptor superfamily. Heteromeric odorant receptor channel (TC 1.A.69) family.</text>
</comment>
<evidence type="ECO:0000256" key="8">
    <source>
        <dbReference type="ARBA" id="ARBA00023170"/>
    </source>
</evidence>
<dbReference type="GO" id="GO:0007165">
    <property type="term" value="P:signal transduction"/>
    <property type="evidence" value="ECO:0007669"/>
    <property type="project" value="UniProtKB-KW"/>
</dbReference>
<sequence length="386" mass="44537">MMPRTKILKWTDHLLLAAGASHPTPRGPYSIPYHAWTYLSQANFLFFCVSLGAGAMNTKAAKDELDRNEAFLLLCLLLLWKLAICRGSRMREIVGEARRVEVGIPAGDHEMGRMYDRSASSNHGVFFFLAAIYFTSCSVCIFNGLQHWQLMRKAGAEMEKSLVIVAWFPFDYSGCFDLVYFYQICSIALIPLYCTAFDSLFISLMNSATARLAILGYKMESFKEQSTLEGQSTYHYLRDVVMEHKNVMRYVEDLNESLKWFLFVDFLSRSYHVSLTIMNIVRHRSEGPIFFDFSTIIYLLSQIICFYYHANRLILESTSLSMKIFHSEWLDQSPEVKRSLLIVMARSQKPLVLTIGNFRVMDNNLLVQIVKAGYTFFLYQLLDILH</sequence>
<evidence type="ECO:0000313" key="11">
    <source>
        <dbReference type="EMBL" id="MCH29490.1"/>
    </source>
</evidence>
<protein>
    <recommendedName>
        <fullName evidence="10">Odorant receptor</fullName>
    </recommendedName>
</protein>
<evidence type="ECO:0000256" key="10">
    <source>
        <dbReference type="RuleBase" id="RU351113"/>
    </source>
</evidence>
<evidence type="ECO:0000256" key="2">
    <source>
        <dbReference type="ARBA" id="ARBA00022475"/>
    </source>
</evidence>
<feature type="transmembrane region" description="Helical" evidence="10">
    <location>
        <begin position="289"/>
        <end position="310"/>
    </location>
</feature>
<accession>A0A310S603</accession>
<dbReference type="GO" id="GO:0005549">
    <property type="term" value="F:odorant binding"/>
    <property type="evidence" value="ECO:0007669"/>
    <property type="project" value="InterPro"/>
</dbReference>
<keyword evidence="9 10" id="KW-0807">Transducer</keyword>
<evidence type="ECO:0000256" key="3">
    <source>
        <dbReference type="ARBA" id="ARBA00022606"/>
    </source>
</evidence>
<keyword evidence="4 10" id="KW-0812">Transmembrane</keyword>
<dbReference type="InterPro" id="IPR004117">
    <property type="entry name" value="7tm6_olfct_rcpt"/>
</dbReference>
<evidence type="ECO:0000256" key="9">
    <source>
        <dbReference type="ARBA" id="ARBA00023224"/>
    </source>
</evidence>
<keyword evidence="8 10" id="KW-0675">Receptor</keyword>
<keyword evidence="6 10" id="KW-1133">Transmembrane helix</keyword>
<comment type="subcellular location">
    <subcellularLocation>
        <location evidence="1 10">Cell membrane</location>
        <topology evidence="1 10">Multi-pass membrane protein</topology>
    </subcellularLocation>
</comment>
<name>A0A310S603_CHRLA</name>
<dbReference type="Pfam" id="PF02949">
    <property type="entry name" value="7tm_6"/>
    <property type="match status" value="1"/>
</dbReference>
<evidence type="ECO:0000256" key="7">
    <source>
        <dbReference type="ARBA" id="ARBA00023136"/>
    </source>
</evidence>
<evidence type="ECO:0000256" key="1">
    <source>
        <dbReference type="ARBA" id="ARBA00004651"/>
    </source>
</evidence>
<keyword evidence="2" id="KW-1003">Cell membrane</keyword>
<evidence type="ECO:0000256" key="4">
    <source>
        <dbReference type="ARBA" id="ARBA00022692"/>
    </source>
</evidence>
<gene>
    <name evidence="11" type="primary">or07</name>
</gene>
<dbReference type="EMBL" id="GGOB01000094">
    <property type="protein sequence ID" value="MCH29490.1"/>
    <property type="molecule type" value="mRNA"/>
</dbReference>
<dbReference type="PANTHER" id="PTHR21137:SF35">
    <property type="entry name" value="ODORANT RECEPTOR 19A-RELATED"/>
    <property type="match status" value="1"/>
</dbReference>
<dbReference type="GO" id="GO:0004984">
    <property type="term" value="F:olfactory receptor activity"/>
    <property type="evidence" value="ECO:0007669"/>
    <property type="project" value="InterPro"/>
</dbReference>
<dbReference type="GO" id="GO:0005886">
    <property type="term" value="C:plasma membrane"/>
    <property type="evidence" value="ECO:0007669"/>
    <property type="project" value="UniProtKB-SubCell"/>
</dbReference>
<proteinExistence type="evidence at transcript level"/>
<feature type="transmembrane region" description="Helical" evidence="10">
    <location>
        <begin position="188"/>
        <end position="214"/>
    </location>
</feature>